<reference evidence="2 3" key="1">
    <citation type="submission" date="2015-06" db="EMBL/GenBank/DDBJ databases">
        <title>Cloning and characterization of the uncialamcin biosynthetic gene cluster.</title>
        <authorList>
            <person name="Yan X."/>
            <person name="Huang T."/>
            <person name="Ge H."/>
            <person name="Shen B."/>
        </authorList>
    </citation>
    <scope>NUCLEOTIDE SEQUENCE [LARGE SCALE GENOMIC DNA]</scope>
    <source>
        <strain evidence="2 3">DCA2648</strain>
    </source>
</reference>
<evidence type="ECO:0000313" key="3">
    <source>
        <dbReference type="Proteomes" id="UP000186455"/>
    </source>
</evidence>
<sequence>MTGAGTGWAASALPGPHQDRDFPPVPGMRGDRRANEFWWQYEVRFAFEATQEVRDAYAAIDRSVGGPGDGSRLFALHARYQQIRREGGFPGDYLSLVAPVKDAYAVLSRLQLELFDDHYGGRHQHLLPWAFVRMGDGTLYDPRMPGRNKLHLMPYGANGVMTHAWHLWHAVNRANTLLGLSPGRWNRIDPLIGLGWAVQSVMYPDPDLVNPPMATGTAQRLVRQWRWRTPARMDTAFDSHPHPPGHRP</sequence>
<comment type="caution">
    <text evidence="2">The sequence shown here is derived from an EMBL/GenBank/DDBJ whole genome shotgun (WGS) entry which is preliminary data.</text>
</comment>
<dbReference type="AlphaFoldDB" id="A0A1Q4V915"/>
<accession>A0A1Q4V915</accession>
<feature type="region of interest" description="Disordered" evidence="1">
    <location>
        <begin position="1"/>
        <end position="27"/>
    </location>
</feature>
<evidence type="ECO:0000256" key="1">
    <source>
        <dbReference type="SAM" id="MobiDB-lite"/>
    </source>
</evidence>
<keyword evidence="3" id="KW-1185">Reference proteome</keyword>
<proteinExistence type="predicted"/>
<name>A0A1Q4V915_9ACTN</name>
<evidence type="ECO:0000313" key="2">
    <source>
        <dbReference type="EMBL" id="OKH94305.1"/>
    </source>
</evidence>
<organism evidence="2 3">
    <name type="scientific">Streptomyces uncialis</name>
    <dbReference type="NCBI Taxonomy" id="1048205"/>
    <lineage>
        <taxon>Bacteria</taxon>
        <taxon>Bacillati</taxon>
        <taxon>Actinomycetota</taxon>
        <taxon>Actinomycetes</taxon>
        <taxon>Kitasatosporales</taxon>
        <taxon>Streptomycetaceae</taxon>
        <taxon>Streptomyces</taxon>
    </lineage>
</organism>
<protein>
    <submittedName>
        <fullName evidence="2">Uncharacterized protein</fullName>
    </submittedName>
</protein>
<dbReference type="EMBL" id="LFBV01000003">
    <property type="protein sequence ID" value="OKH94305.1"/>
    <property type="molecule type" value="Genomic_DNA"/>
</dbReference>
<dbReference type="Proteomes" id="UP000186455">
    <property type="component" value="Unassembled WGS sequence"/>
</dbReference>
<gene>
    <name evidence="2" type="ORF">AB852_15585</name>
</gene>